<accession>A0ACB0MDJ3</accession>
<gene>
    <name evidence="1" type="ORF">MILVUS5_LOCUS40951</name>
</gene>
<sequence length="136" mass="15402">MKSTYTEKESRAVVMLMGCETIDLELQGRYMPKCYPYSYLMVGCPAVFVNPWKVIDMEIDILGAKLYEKFVARSNDDDKHGITAFMSEARNACHYPFLIGASTTCYGIPTKICKKDNILSSQLPSKPKRKHSESNT</sequence>
<evidence type="ECO:0000313" key="2">
    <source>
        <dbReference type="Proteomes" id="UP001177021"/>
    </source>
</evidence>
<reference evidence="1" key="1">
    <citation type="submission" date="2023-10" db="EMBL/GenBank/DDBJ databases">
        <authorList>
            <person name="Rodriguez Cubillos JULIANA M."/>
            <person name="De Vega J."/>
        </authorList>
    </citation>
    <scope>NUCLEOTIDE SEQUENCE</scope>
</reference>
<dbReference type="Proteomes" id="UP001177021">
    <property type="component" value="Unassembled WGS sequence"/>
</dbReference>
<organism evidence="1 2">
    <name type="scientific">Trifolium pratense</name>
    <name type="common">Red clover</name>
    <dbReference type="NCBI Taxonomy" id="57577"/>
    <lineage>
        <taxon>Eukaryota</taxon>
        <taxon>Viridiplantae</taxon>
        <taxon>Streptophyta</taxon>
        <taxon>Embryophyta</taxon>
        <taxon>Tracheophyta</taxon>
        <taxon>Spermatophyta</taxon>
        <taxon>Magnoliopsida</taxon>
        <taxon>eudicotyledons</taxon>
        <taxon>Gunneridae</taxon>
        <taxon>Pentapetalae</taxon>
        <taxon>rosids</taxon>
        <taxon>fabids</taxon>
        <taxon>Fabales</taxon>
        <taxon>Fabaceae</taxon>
        <taxon>Papilionoideae</taxon>
        <taxon>50 kb inversion clade</taxon>
        <taxon>NPAAA clade</taxon>
        <taxon>Hologalegina</taxon>
        <taxon>IRL clade</taxon>
        <taxon>Trifolieae</taxon>
        <taxon>Trifolium</taxon>
    </lineage>
</organism>
<dbReference type="EMBL" id="CASHSV030000823">
    <property type="protein sequence ID" value="CAJ2678708.1"/>
    <property type="molecule type" value="Genomic_DNA"/>
</dbReference>
<evidence type="ECO:0000313" key="1">
    <source>
        <dbReference type="EMBL" id="CAJ2678708.1"/>
    </source>
</evidence>
<name>A0ACB0MDJ3_TRIPR</name>
<protein>
    <submittedName>
        <fullName evidence="1">Uncharacterized protein</fullName>
    </submittedName>
</protein>
<comment type="caution">
    <text evidence="1">The sequence shown here is derived from an EMBL/GenBank/DDBJ whole genome shotgun (WGS) entry which is preliminary data.</text>
</comment>
<proteinExistence type="predicted"/>
<keyword evidence="2" id="KW-1185">Reference proteome</keyword>